<dbReference type="Proteomes" id="UP000007844">
    <property type="component" value="Chromosome"/>
</dbReference>
<dbReference type="AlphaFoldDB" id="F3Z1M1"/>
<keyword evidence="7" id="KW-1185">Reference proteome</keyword>
<dbReference type="Gene3D" id="2.60.120.10">
    <property type="entry name" value="Jelly Rolls"/>
    <property type="match status" value="1"/>
</dbReference>
<dbReference type="InterPro" id="IPR012318">
    <property type="entry name" value="HTH_CRP"/>
</dbReference>
<evidence type="ECO:0000313" key="7">
    <source>
        <dbReference type="Proteomes" id="UP000007844"/>
    </source>
</evidence>
<dbReference type="CDD" id="cd00092">
    <property type="entry name" value="HTH_CRP"/>
    <property type="match status" value="1"/>
</dbReference>
<dbReference type="CDD" id="cd00038">
    <property type="entry name" value="CAP_ED"/>
    <property type="match status" value="1"/>
</dbReference>
<dbReference type="RefSeq" id="WP_014260827.1">
    <property type="nucleotide sequence ID" value="NC_016629.1"/>
</dbReference>
<keyword evidence="1" id="KW-0805">Transcription regulation</keyword>
<dbReference type="Pfam" id="PF13545">
    <property type="entry name" value="HTH_Crp_2"/>
    <property type="match status" value="1"/>
</dbReference>
<dbReference type="SUPFAM" id="SSF51206">
    <property type="entry name" value="cAMP-binding domain-like"/>
    <property type="match status" value="1"/>
</dbReference>
<dbReference type="SUPFAM" id="SSF46785">
    <property type="entry name" value="Winged helix' DNA-binding domain"/>
    <property type="match status" value="1"/>
</dbReference>
<dbReference type="eggNOG" id="COG0664">
    <property type="taxonomic scope" value="Bacteria"/>
</dbReference>
<evidence type="ECO:0000313" key="6">
    <source>
        <dbReference type="EMBL" id="EGJ51156.1"/>
    </source>
</evidence>
<evidence type="ECO:0000259" key="4">
    <source>
        <dbReference type="PROSITE" id="PS50042"/>
    </source>
</evidence>
<dbReference type="HOGENOM" id="CLU_075053_3_7_7"/>
<proteinExistence type="predicted"/>
<feature type="domain" description="HTH crp-type" evidence="5">
    <location>
        <begin position="137"/>
        <end position="211"/>
    </location>
</feature>
<dbReference type="GO" id="GO:0003700">
    <property type="term" value="F:DNA-binding transcription factor activity"/>
    <property type="evidence" value="ECO:0007669"/>
    <property type="project" value="TreeGrafter"/>
</dbReference>
<organism evidence="6 7">
    <name type="scientific">Desulfocurvibacter africanus subsp. africanus str. Walvis Bay</name>
    <dbReference type="NCBI Taxonomy" id="690850"/>
    <lineage>
        <taxon>Bacteria</taxon>
        <taxon>Pseudomonadati</taxon>
        <taxon>Thermodesulfobacteriota</taxon>
        <taxon>Desulfovibrionia</taxon>
        <taxon>Desulfovibrionales</taxon>
        <taxon>Desulfovibrionaceae</taxon>
        <taxon>Desulfocurvibacter</taxon>
    </lineage>
</organism>
<feature type="domain" description="Cyclic nucleotide-binding" evidence="4">
    <location>
        <begin position="23"/>
        <end position="79"/>
    </location>
</feature>
<dbReference type="InterPro" id="IPR036390">
    <property type="entry name" value="WH_DNA-bd_sf"/>
</dbReference>
<evidence type="ECO:0000256" key="3">
    <source>
        <dbReference type="ARBA" id="ARBA00023163"/>
    </source>
</evidence>
<name>F3Z1M1_DESAF</name>
<dbReference type="GO" id="GO:0005829">
    <property type="term" value="C:cytosol"/>
    <property type="evidence" value="ECO:0007669"/>
    <property type="project" value="TreeGrafter"/>
</dbReference>
<dbReference type="GO" id="GO:0003677">
    <property type="term" value="F:DNA binding"/>
    <property type="evidence" value="ECO:0007669"/>
    <property type="project" value="UniProtKB-KW"/>
</dbReference>
<evidence type="ECO:0000256" key="1">
    <source>
        <dbReference type="ARBA" id="ARBA00023015"/>
    </source>
</evidence>
<dbReference type="Pfam" id="PF00027">
    <property type="entry name" value="cNMP_binding"/>
    <property type="match status" value="1"/>
</dbReference>
<gene>
    <name evidence="6" type="ORF">Desaf_2843</name>
</gene>
<keyword evidence="2" id="KW-0238">DNA-binding</keyword>
<dbReference type="EMBL" id="CP003221">
    <property type="protein sequence ID" value="EGJ51156.1"/>
    <property type="molecule type" value="Genomic_DNA"/>
</dbReference>
<dbReference type="PROSITE" id="PS51063">
    <property type="entry name" value="HTH_CRP_2"/>
    <property type="match status" value="1"/>
</dbReference>
<dbReference type="InterPro" id="IPR050397">
    <property type="entry name" value="Env_Response_Regulators"/>
</dbReference>
<dbReference type="InterPro" id="IPR014710">
    <property type="entry name" value="RmlC-like_jellyroll"/>
</dbReference>
<dbReference type="InterPro" id="IPR000595">
    <property type="entry name" value="cNMP-bd_dom"/>
</dbReference>
<dbReference type="PANTHER" id="PTHR24567:SF74">
    <property type="entry name" value="HTH-TYPE TRANSCRIPTIONAL REGULATOR ARCR"/>
    <property type="match status" value="1"/>
</dbReference>
<accession>F3Z1M1</accession>
<keyword evidence="3" id="KW-0804">Transcription</keyword>
<sequence length="217" mass="24603">MATRMDLFRPVQSGRPLPKDLALPDIFAPRSYARREIIFDPHAKEDLVFVVASGRVRIFFAHEDKELTLSILRPGDIYSTHTRAWVQAYKNSTILVADTGAFRKHIEEYPELTLTMARVLGDLLKKSYSHILSLAFKNVRRRLEEFLLHEARRSGRPHPHGTLVDLDMTGEQLAAMLGTTRQTVSSTLGELINEGLLAKEGRGSYIIPDMNRLRHSG</sequence>
<dbReference type="Gene3D" id="1.10.10.10">
    <property type="entry name" value="Winged helix-like DNA-binding domain superfamily/Winged helix DNA-binding domain"/>
    <property type="match status" value="1"/>
</dbReference>
<dbReference type="InterPro" id="IPR036388">
    <property type="entry name" value="WH-like_DNA-bd_sf"/>
</dbReference>
<dbReference type="PROSITE" id="PS50042">
    <property type="entry name" value="CNMP_BINDING_3"/>
    <property type="match status" value="1"/>
</dbReference>
<reference evidence="6 7" key="1">
    <citation type="journal article" date="2011" name="J. Bacteriol.">
        <title>Genome sequence of the mercury-methylating and pleomorphic Desulfovibrio africanus Strain Walvis Bay.</title>
        <authorList>
            <person name="Brown S.D."/>
            <person name="Wall J.D."/>
            <person name="Kucken A.M."/>
            <person name="Gilmour C.C."/>
            <person name="Podar M."/>
            <person name="Brandt C.C."/>
            <person name="Teshima H."/>
            <person name="Detter J.C."/>
            <person name="Han C.S."/>
            <person name="Land M.L."/>
            <person name="Lucas S."/>
            <person name="Han J."/>
            <person name="Pennacchio L."/>
            <person name="Nolan M."/>
            <person name="Pitluck S."/>
            <person name="Woyke T."/>
            <person name="Goodwin L."/>
            <person name="Palumbo A.V."/>
            <person name="Elias D.A."/>
        </authorList>
    </citation>
    <scope>NUCLEOTIDE SEQUENCE [LARGE SCALE GENOMIC DNA]</scope>
    <source>
        <strain evidence="6 7">Walvis Bay</strain>
    </source>
</reference>
<evidence type="ECO:0000259" key="5">
    <source>
        <dbReference type="PROSITE" id="PS51063"/>
    </source>
</evidence>
<dbReference type="InterPro" id="IPR018490">
    <property type="entry name" value="cNMP-bd_dom_sf"/>
</dbReference>
<dbReference type="PANTHER" id="PTHR24567">
    <property type="entry name" value="CRP FAMILY TRANSCRIPTIONAL REGULATORY PROTEIN"/>
    <property type="match status" value="1"/>
</dbReference>
<evidence type="ECO:0000256" key="2">
    <source>
        <dbReference type="ARBA" id="ARBA00023125"/>
    </source>
</evidence>
<dbReference type="STRING" id="690850.Desaf_2843"/>
<dbReference type="KEGG" id="daf:Desaf_2843"/>
<protein>
    <submittedName>
        <fullName evidence="6">Transcriptional regulator, Crp/Fnr family</fullName>
    </submittedName>
</protein>
<dbReference type="SMART" id="SM00419">
    <property type="entry name" value="HTH_CRP"/>
    <property type="match status" value="1"/>
</dbReference>